<evidence type="ECO:0000313" key="16">
    <source>
        <dbReference type="EnsemblMetazoa" id="AAEL003243-PA"/>
    </source>
</evidence>
<dbReference type="PANTHER" id="PTHR24256">
    <property type="entry name" value="TRYPTASE-RELATED"/>
    <property type="match status" value="1"/>
</dbReference>
<dbReference type="Gene3D" id="2.40.10.10">
    <property type="entry name" value="Trypsin-like serine proteases"/>
    <property type="match status" value="2"/>
</dbReference>
<dbReference type="InterPro" id="IPR001314">
    <property type="entry name" value="Peptidase_S1A"/>
</dbReference>
<proteinExistence type="inferred from homology"/>
<dbReference type="InterPro" id="IPR051487">
    <property type="entry name" value="Ser/Thr_Proteases_Immune/Dev"/>
</dbReference>
<evidence type="ECO:0000256" key="13">
    <source>
        <dbReference type="ARBA" id="ARBA00023180"/>
    </source>
</evidence>
<comment type="domain">
    <text evidence="15">The clip domain consists of 35-55 residues which are 'knitted' together usually by 3 conserved disulfide bonds forming a clip-like compact structure.</text>
</comment>
<keyword evidence="9" id="KW-0106">Calcium</keyword>
<feature type="chain" id="PRO_5036529609" description="CLIP domain-containing serine protease" evidence="15">
    <location>
        <begin position="27"/>
        <end position="387"/>
    </location>
</feature>
<evidence type="ECO:0000256" key="10">
    <source>
        <dbReference type="ARBA" id="ARBA00022859"/>
    </source>
</evidence>
<dbReference type="InterPro" id="IPR018114">
    <property type="entry name" value="TRYPSIN_HIS"/>
</dbReference>
<organism evidence="16 17">
    <name type="scientific">Aedes aegypti</name>
    <name type="common">Yellowfever mosquito</name>
    <name type="synonym">Culex aegypti</name>
    <dbReference type="NCBI Taxonomy" id="7159"/>
    <lineage>
        <taxon>Eukaryota</taxon>
        <taxon>Metazoa</taxon>
        <taxon>Ecdysozoa</taxon>
        <taxon>Arthropoda</taxon>
        <taxon>Hexapoda</taxon>
        <taxon>Insecta</taxon>
        <taxon>Pterygota</taxon>
        <taxon>Neoptera</taxon>
        <taxon>Endopterygota</taxon>
        <taxon>Diptera</taxon>
        <taxon>Nematocera</taxon>
        <taxon>Culicoidea</taxon>
        <taxon>Culicidae</taxon>
        <taxon>Culicinae</taxon>
        <taxon>Aedini</taxon>
        <taxon>Aedes</taxon>
        <taxon>Stegomyia</taxon>
    </lineage>
</organism>
<dbReference type="PROSITE" id="PS50240">
    <property type="entry name" value="TRYPSIN_DOM"/>
    <property type="match status" value="1"/>
</dbReference>
<protein>
    <recommendedName>
        <fullName evidence="15">CLIP domain-containing serine protease</fullName>
        <ecNumber evidence="15">3.4.21.-</ecNumber>
    </recommendedName>
</protein>
<dbReference type="GO" id="GO:0046872">
    <property type="term" value="F:metal ion binding"/>
    <property type="evidence" value="ECO:0007669"/>
    <property type="project" value="UniProtKB-KW"/>
</dbReference>
<dbReference type="CDD" id="cd00190">
    <property type="entry name" value="Tryp_SPc"/>
    <property type="match status" value="1"/>
</dbReference>
<dbReference type="InterPro" id="IPR009003">
    <property type="entry name" value="Peptidase_S1_PA"/>
</dbReference>
<sequence length="387" mass="42406">MEAGPLTRVLICSLVILSSCHGAVKAQSAPCSTPTNQAGTCVAIERCRNIYNIVNNPTPPPVGIANYIKRAACTLPSVPRSVCCQPAEVVPEPTTLSPPVTASSWTHPKLNLLPRDCGQTVSDRLAYGNVTKVFEFPWMAVLRYDYNGAITDGCGGAIINKRYILTAAHCVKTRSTMPLHSVVLGEHTKNQEMDCNIYNDKFGKEIERDCADPIEVFGIDKFIVHPDYNRPKYSNDIALIRLNRDVVMKDHIRPICLPVTSALQRQTFDKYIVTGWGTTEEKVGSNILLQANIPHVSIADCQRKMNENRLNIQLSEKQLCAGGVNKVDTCKGDSGGPLGFSATHNGARFMQFGIVSLGVDSCGEKSVPGIYCRVSAYMDWILNNMEA</sequence>
<keyword evidence="8 15" id="KW-0720">Serine protease</keyword>
<dbReference type="PRINTS" id="PR00722">
    <property type="entry name" value="CHYMOTRYPSIN"/>
</dbReference>
<keyword evidence="11" id="KW-0865">Zymogen</keyword>
<evidence type="ECO:0000256" key="11">
    <source>
        <dbReference type="ARBA" id="ARBA00023145"/>
    </source>
</evidence>
<dbReference type="FunCoup" id="A0A1S4F444">
    <property type="interactions" value="66"/>
</dbReference>
<evidence type="ECO:0000256" key="8">
    <source>
        <dbReference type="ARBA" id="ARBA00022825"/>
    </source>
</evidence>
<evidence type="ECO:0000256" key="7">
    <source>
        <dbReference type="ARBA" id="ARBA00022801"/>
    </source>
</evidence>
<evidence type="ECO:0000256" key="14">
    <source>
        <dbReference type="ARBA" id="ARBA00024195"/>
    </source>
</evidence>
<dbReference type="Gene3D" id="3.30.1640.30">
    <property type="match status" value="1"/>
</dbReference>
<evidence type="ECO:0000256" key="1">
    <source>
        <dbReference type="ARBA" id="ARBA00004613"/>
    </source>
</evidence>
<keyword evidence="10" id="KW-0391">Immunity</keyword>
<keyword evidence="4 15" id="KW-0645">Protease</keyword>
<evidence type="ECO:0000256" key="15">
    <source>
        <dbReference type="RuleBase" id="RU366078"/>
    </source>
</evidence>
<evidence type="ECO:0000256" key="9">
    <source>
        <dbReference type="ARBA" id="ARBA00022837"/>
    </source>
</evidence>
<dbReference type="PROSITE" id="PS51888">
    <property type="entry name" value="CLIP"/>
    <property type="match status" value="1"/>
</dbReference>
<keyword evidence="13" id="KW-0325">Glycoprotein</keyword>
<keyword evidence="7 15" id="KW-0378">Hydrolase</keyword>
<dbReference type="GO" id="GO:0005576">
    <property type="term" value="C:extracellular region"/>
    <property type="evidence" value="ECO:0007669"/>
    <property type="project" value="UniProtKB-SubCell"/>
</dbReference>
<dbReference type="InterPro" id="IPR043504">
    <property type="entry name" value="Peptidase_S1_PA_chymotrypsin"/>
</dbReference>
<keyword evidence="3" id="KW-0399">Innate immunity</keyword>
<name>A0A1S4F444_AEDAE</name>
<evidence type="ECO:0000256" key="3">
    <source>
        <dbReference type="ARBA" id="ARBA00022588"/>
    </source>
</evidence>
<dbReference type="InterPro" id="IPR038565">
    <property type="entry name" value="CLIP_sf"/>
</dbReference>
<dbReference type="SMART" id="SM00020">
    <property type="entry name" value="Tryp_SPc"/>
    <property type="match status" value="1"/>
</dbReference>
<dbReference type="GO" id="GO:0051604">
    <property type="term" value="P:protein maturation"/>
    <property type="evidence" value="ECO:0007669"/>
    <property type="project" value="UniProtKB-ARBA"/>
</dbReference>
<evidence type="ECO:0000256" key="12">
    <source>
        <dbReference type="ARBA" id="ARBA00023157"/>
    </source>
</evidence>
<dbReference type="InterPro" id="IPR001254">
    <property type="entry name" value="Trypsin_dom"/>
</dbReference>
<dbReference type="InParanoid" id="A0A1S4F444"/>
<reference evidence="16 17" key="1">
    <citation type="submission" date="2017-06" db="EMBL/GenBank/DDBJ databases">
        <title>Aedes aegypti genome working group (AGWG) sequencing and assembly.</title>
        <authorList>
            <consortium name="Aedes aegypti Genome Working Group (AGWG)"/>
            <person name="Matthews B.J."/>
        </authorList>
    </citation>
    <scope>NUCLEOTIDE SEQUENCE [LARGE SCALE GENOMIC DNA]</scope>
    <source>
        <strain evidence="16 17">LVP_AGWG</strain>
    </source>
</reference>
<comment type="similarity">
    <text evidence="14 15">Belongs to the peptidase S1 family. CLIP subfamily.</text>
</comment>
<dbReference type="FunFam" id="2.40.10.10:FF:000078">
    <property type="entry name" value="Serine protease H137"/>
    <property type="match status" value="1"/>
</dbReference>
<keyword evidence="6 15" id="KW-0732">Signal</keyword>
<dbReference type="EC" id="3.4.21.-" evidence="15"/>
<keyword evidence="17" id="KW-1185">Reference proteome</keyword>
<dbReference type="AlphaFoldDB" id="A0A1S4F444"/>
<evidence type="ECO:0000256" key="4">
    <source>
        <dbReference type="ARBA" id="ARBA00022670"/>
    </source>
</evidence>
<evidence type="ECO:0000256" key="5">
    <source>
        <dbReference type="ARBA" id="ARBA00022723"/>
    </source>
</evidence>
<keyword evidence="2 15" id="KW-0964">Secreted</keyword>
<dbReference type="FunFam" id="2.40.10.10:FF:000028">
    <property type="entry name" value="Serine protease easter"/>
    <property type="match status" value="1"/>
</dbReference>
<evidence type="ECO:0000313" key="17">
    <source>
        <dbReference type="Proteomes" id="UP000008820"/>
    </source>
</evidence>
<feature type="signal peptide" evidence="15">
    <location>
        <begin position="1"/>
        <end position="26"/>
    </location>
</feature>
<dbReference type="OrthoDB" id="547031at2759"/>
<dbReference type="InterPro" id="IPR022700">
    <property type="entry name" value="CLIP"/>
</dbReference>
<dbReference type="Pfam" id="PF00089">
    <property type="entry name" value="Trypsin"/>
    <property type="match status" value="1"/>
</dbReference>
<dbReference type="SUPFAM" id="SSF50494">
    <property type="entry name" value="Trypsin-like serine proteases"/>
    <property type="match status" value="1"/>
</dbReference>
<dbReference type="GO" id="GO:0045087">
    <property type="term" value="P:innate immune response"/>
    <property type="evidence" value="ECO:0007669"/>
    <property type="project" value="UniProtKB-KW"/>
</dbReference>
<keyword evidence="12" id="KW-1015">Disulfide bond</keyword>
<keyword evidence="5" id="KW-0479">Metal-binding</keyword>
<accession>A0A1S4F444</accession>
<comment type="subcellular location">
    <subcellularLocation>
        <location evidence="1 15">Secreted</location>
    </subcellularLocation>
</comment>
<dbReference type="Proteomes" id="UP000008820">
    <property type="component" value="Chromosome 1"/>
</dbReference>
<dbReference type="EnsemblMetazoa" id="AAEL003243-RA">
    <property type="protein sequence ID" value="AAEL003243-PA"/>
    <property type="gene ID" value="AAEL003243"/>
</dbReference>
<dbReference type="VEuPathDB" id="VectorBase:AAEL003243"/>
<dbReference type="GO" id="GO:0006508">
    <property type="term" value="P:proteolysis"/>
    <property type="evidence" value="ECO:0007669"/>
    <property type="project" value="UniProtKB-KW"/>
</dbReference>
<gene>
    <name evidence="16" type="primary">5577660</name>
</gene>
<evidence type="ECO:0000256" key="6">
    <source>
        <dbReference type="ARBA" id="ARBA00022729"/>
    </source>
</evidence>
<evidence type="ECO:0000256" key="2">
    <source>
        <dbReference type="ARBA" id="ARBA00022525"/>
    </source>
</evidence>
<dbReference type="PROSITE" id="PS00134">
    <property type="entry name" value="TRYPSIN_HIS"/>
    <property type="match status" value="1"/>
</dbReference>
<dbReference type="GO" id="GO:0004252">
    <property type="term" value="F:serine-type endopeptidase activity"/>
    <property type="evidence" value="ECO:0007669"/>
    <property type="project" value="UniProtKB-UniRule"/>
</dbReference>
<dbReference type="Pfam" id="PF12032">
    <property type="entry name" value="CLIP"/>
    <property type="match status" value="1"/>
</dbReference>
<reference evidence="16" key="2">
    <citation type="submission" date="2020-05" db="UniProtKB">
        <authorList>
            <consortium name="EnsemblMetazoa"/>
        </authorList>
    </citation>
    <scope>IDENTIFICATION</scope>
    <source>
        <strain evidence="16">LVP_AGWG</strain>
    </source>
</reference>